<dbReference type="RefSeq" id="WP_018195043.1">
    <property type="nucleotide sequence ID" value="NZ_CP130454.1"/>
</dbReference>
<organism evidence="1 2">
    <name type="scientific">Candidatus Fervidibacter sacchari</name>
    <dbReference type="NCBI Taxonomy" id="1448929"/>
    <lineage>
        <taxon>Bacteria</taxon>
        <taxon>Candidatus Fervidibacterota</taxon>
        <taxon>Candidatus Fervidibacter</taxon>
    </lineage>
</organism>
<dbReference type="Proteomes" id="UP001204798">
    <property type="component" value="Unassembled WGS sequence"/>
</dbReference>
<dbReference type="InterPro" id="IPR013783">
    <property type="entry name" value="Ig-like_fold"/>
</dbReference>
<name>A0ABT2ET12_9BACT</name>
<gene>
    <name evidence="1" type="ORF">M2350_003553</name>
</gene>
<reference evidence="1 2" key="1">
    <citation type="submission" date="2022-08" db="EMBL/GenBank/DDBJ databases">
        <title>Bacterial and archaeal communities from various locations to study Microbial Dark Matter (Phase II).</title>
        <authorList>
            <person name="Stepanauskas R."/>
        </authorList>
    </citation>
    <scope>NUCLEOTIDE SEQUENCE [LARGE SCALE GENOMIC DNA]</scope>
    <source>
        <strain evidence="1 2">PD1</strain>
    </source>
</reference>
<evidence type="ECO:0000313" key="1">
    <source>
        <dbReference type="EMBL" id="MCS3921112.1"/>
    </source>
</evidence>
<keyword evidence="2" id="KW-1185">Reference proteome</keyword>
<accession>A0ABT2ET12</accession>
<evidence type="ECO:0000313" key="2">
    <source>
        <dbReference type="Proteomes" id="UP001204798"/>
    </source>
</evidence>
<comment type="caution">
    <text evidence="1">The sequence shown here is derived from an EMBL/GenBank/DDBJ whole genome shotgun (WGS) entry which is preliminary data.</text>
</comment>
<dbReference type="EMBL" id="JANUCP010000009">
    <property type="protein sequence ID" value="MCS3921112.1"/>
    <property type="molecule type" value="Genomic_DNA"/>
</dbReference>
<protein>
    <submittedName>
        <fullName evidence="1">Membrane protein</fullName>
    </submittedName>
</protein>
<sequence>MTHYLSLFDTPALDPNQSVTHEAEVTISAETKAGDYYVWVIVDVDSTVGQSDESNDRIKAPLKVKAAGHNWSHKC</sequence>
<dbReference type="Gene3D" id="2.60.40.10">
    <property type="entry name" value="Immunoglobulins"/>
    <property type="match status" value="1"/>
</dbReference>
<proteinExistence type="predicted"/>